<proteinExistence type="predicted"/>
<dbReference type="EMBL" id="OD564529">
    <property type="protein sequence ID" value="CAD7438786.1"/>
    <property type="molecule type" value="Genomic_DNA"/>
</dbReference>
<feature type="region of interest" description="Disordered" evidence="1">
    <location>
        <begin position="1"/>
        <end position="22"/>
    </location>
</feature>
<accession>A0A7R9HWP1</accession>
<evidence type="ECO:0000256" key="1">
    <source>
        <dbReference type="SAM" id="MobiDB-lite"/>
    </source>
</evidence>
<name>A0A7R9HWP1_9NEOP</name>
<reference evidence="2" key="1">
    <citation type="submission" date="2020-11" db="EMBL/GenBank/DDBJ databases">
        <authorList>
            <person name="Tran Van P."/>
        </authorList>
    </citation>
    <scope>NUCLEOTIDE SEQUENCE</scope>
</reference>
<sequence>MQHKRTTHSVPPNRDSKPNLPVTGGLVIYCESNTPIERNSMVSVRKRTIPTKRLPLLAMIVPTFKDRGCHVDLPVIETGSTPQSLFHKDRVANL</sequence>
<organism evidence="2">
    <name type="scientific">Timema bartmani</name>
    <dbReference type="NCBI Taxonomy" id="61472"/>
    <lineage>
        <taxon>Eukaryota</taxon>
        <taxon>Metazoa</taxon>
        <taxon>Ecdysozoa</taxon>
        <taxon>Arthropoda</taxon>
        <taxon>Hexapoda</taxon>
        <taxon>Insecta</taxon>
        <taxon>Pterygota</taxon>
        <taxon>Neoptera</taxon>
        <taxon>Polyneoptera</taxon>
        <taxon>Phasmatodea</taxon>
        <taxon>Timematodea</taxon>
        <taxon>Timematoidea</taxon>
        <taxon>Timematidae</taxon>
        <taxon>Timema</taxon>
    </lineage>
</organism>
<evidence type="ECO:0000313" key="2">
    <source>
        <dbReference type="EMBL" id="CAD7438786.1"/>
    </source>
</evidence>
<protein>
    <submittedName>
        <fullName evidence="2">Uncharacterized protein</fullName>
    </submittedName>
</protein>
<gene>
    <name evidence="2" type="ORF">TBIB3V08_LOCUS1372</name>
</gene>
<dbReference type="AlphaFoldDB" id="A0A7R9HWP1"/>